<reference evidence="7 8" key="1">
    <citation type="journal article" date="2020" name="Nature">
        <title>Isolation of an archaeon at the prokaryote-eukaryote interface.</title>
        <authorList>
            <person name="Imachi H."/>
            <person name="Nobu M.K."/>
            <person name="Nakahara N."/>
            <person name="Morono Y."/>
            <person name="Ogawara M."/>
            <person name="Takaki Y."/>
            <person name="Takano Y."/>
            <person name="Uematsu K."/>
            <person name="Ikuta T."/>
            <person name="Ito M."/>
            <person name="Matsui Y."/>
            <person name="Miyazaki M."/>
            <person name="Murata K."/>
            <person name="Saito Y."/>
            <person name="Sakai S."/>
            <person name="Song C."/>
            <person name="Tasumi E."/>
            <person name="Yamanaka Y."/>
            <person name="Yamaguchi T."/>
            <person name="Kamagata Y."/>
            <person name="Tamaki H."/>
            <person name="Takai K."/>
        </authorList>
    </citation>
    <scope>NUCLEOTIDE SEQUENCE [LARGE SCALE GENOMIC DNA]</scope>
    <source>
        <strain evidence="7 8">MK-D1</strain>
    </source>
</reference>
<keyword evidence="2" id="KW-1003">Cell membrane</keyword>
<evidence type="ECO:0000256" key="4">
    <source>
        <dbReference type="ARBA" id="ARBA00022989"/>
    </source>
</evidence>
<comment type="subcellular location">
    <subcellularLocation>
        <location evidence="1">Cell membrane</location>
        <topology evidence="1">Multi-pass membrane protein</topology>
    </subcellularLocation>
</comment>
<evidence type="ECO:0000256" key="3">
    <source>
        <dbReference type="ARBA" id="ARBA00022692"/>
    </source>
</evidence>
<keyword evidence="4" id="KW-1133">Transmembrane helix</keyword>
<dbReference type="GO" id="GO:0022857">
    <property type="term" value="F:transmembrane transporter activity"/>
    <property type="evidence" value="ECO:0007669"/>
    <property type="project" value="TreeGrafter"/>
</dbReference>
<evidence type="ECO:0000256" key="6">
    <source>
        <dbReference type="ARBA" id="ARBA00038076"/>
    </source>
</evidence>
<evidence type="ECO:0000256" key="1">
    <source>
        <dbReference type="ARBA" id="ARBA00004651"/>
    </source>
</evidence>
<gene>
    <name evidence="7" type="ORF">DSAG12_03653</name>
</gene>
<dbReference type="Proteomes" id="UP000321408">
    <property type="component" value="Chromosome"/>
</dbReference>
<keyword evidence="5" id="KW-0472">Membrane</keyword>
<keyword evidence="3" id="KW-0812">Transmembrane</keyword>
<dbReference type="Pfam" id="PF02687">
    <property type="entry name" value="FtsX"/>
    <property type="match status" value="1"/>
</dbReference>
<name>A0A5B9DFI7_9ARCH</name>
<dbReference type="GO" id="GO:0005886">
    <property type="term" value="C:plasma membrane"/>
    <property type="evidence" value="ECO:0007669"/>
    <property type="project" value="UniProtKB-SubCell"/>
</dbReference>
<dbReference type="PANTHER" id="PTHR30572">
    <property type="entry name" value="MEMBRANE COMPONENT OF TRANSPORTER-RELATED"/>
    <property type="match status" value="1"/>
</dbReference>
<keyword evidence="8" id="KW-1185">Reference proteome</keyword>
<dbReference type="KEGG" id="psyt:DSAG12_03653"/>
<evidence type="ECO:0000313" key="8">
    <source>
        <dbReference type="Proteomes" id="UP000321408"/>
    </source>
</evidence>
<protein>
    <submittedName>
        <fullName evidence="7">FtsX-like permease family protein</fullName>
    </submittedName>
</protein>
<evidence type="ECO:0000256" key="2">
    <source>
        <dbReference type="ARBA" id="ARBA00022475"/>
    </source>
</evidence>
<dbReference type="AlphaFoldDB" id="A0A5B9DFI7"/>
<comment type="similarity">
    <text evidence="6">Belongs to the ABC-4 integral membrane protein family.</text>
</comment>
<sequence length="992" mass="114521">MKSKLFFKFMRKKKEIWVITGLLIISITFLMGVLYSTNAFRSHSMMNTINQYPTDFYIESNNWNSSDEFLTSYFSNYEGPLEINQTYPTEDINLDNVKIEGDNISDTGVLINQLNRSYNLVHLVGIDESAYNLLNSKDMQSKFFFSEPINFSSTGIYFSNLLRESQVILTDMRLNIFTEANTSEDGDIYPLNLNFTNINTSVDNSVSVDGYFNVYDIEFFYRVLGISSGGFDTYPILLGNLDTINVLFPNSTDNIIHVSSDQITNIVFNKTKLSEYSPTKIVQELNTLDLALDNYKEDYSVRGRGTWVNEISHLLTYNLAFELISIILFIPIIIICYSYFKISYYFMISKRKREIGMCLVNGMNRKQIKIQYYWSAIISGLIGGIIGNIGGLILSKKIGEFLFPNILLSFTKDIILNFILNSIVASIIAALISLIAVRKPLKQIVNQKLENVLETKKNELEKPKEIKQLEWILFGGCIYAFFFSIIQSLFFESFDFKNLTKNPPLMFIALIIAIPFLPIFMYVFPSILLKILLNKFKGISRKIAELKILKKNQFKMKLMFWNWNQKSDRNKKLIKVSSFSVIFIFMTSILTASYNYSNIVYESSRTANANRVDLEFWENINITSINNFNSDLSKNSSEFHLKSFNTFSFTTTNNERRYDEDDTGFMNDVKILNCNKDDLGDYQFVCFNISNLQNNAVFRDEWFIGGSYVEILNKLQQPNAILVPIYMLDKNFSINDQVNLYFTNEKDEKVYRNVTIIGAYNKFPVCTDRVYYDDGSGYISINTEIIVNPQVLENATLKKATYLFYGDGDLNATHIYQLKNLFYRNFPLDFSISSYFSSSDDLETEYDAIQFKFIKLESVLFVLYMVIGVFFHSTLSNMKSSYEIGLLKSRGVSKKDLLKLSLSEIHLILVIGFIFSSISLIGIRLLMTFLNLIRSTDIGSLVFIYYQQPKIIDLIGIIVGTILFYITYFSLNYLQIIKSSANRDLEKILRIN</sequence>
<dbReference type="PANTHER" id="PTHR30572:SF4">
    <property type="entry name" value="ABC TRANSPORTER PERMEASE YTRF"/>
    <property type="match status" value="1"/>
</dbReference>
<reference evidence="7 8" key="2">
    <citation type="journal article" date="2024" name="Int. J. Syst. Evol. Microbiol.">
        <title>Promethearchaeum syntrophicum gen. nov., sp. nov., an anaerobic, obligately syntrophic archaeon, the first isolate of the lineage 'Asgard' archaea, and proposal of the new archaeal phylum Promethearchaeota phyl. nov. and kingdom Promethearchaeati regn. nov.</title>
        <authorList>
            <person name="Imachi H."/>
            <person name="Nobu M.K."/>
            <person name="Kato S."/>
            <person name="Takaki Y."/>
            <person name="Miyazaki M."/>
            <person name="Miyata M."/>
            <person name="Ogawara M."/>
            <person name="Saito Y."/>
            <person name="Sakai S."/>
            <person name="Tahara Y.O."/>
            <person name="Takano Y."/>
            <person name="Tasumi E."/>
            <person name="Uematsu K."/>
            <person name="Yoshimura T."/>
            <person name="Itoh T."/>
            <person name="Ohkuma M."/>
            <person name="Takai K."/>
        </authorList>
    </citation>
    <scope>NUCLEOTIDE SEQUENCE [LARGE SCALE GENOMIC DNA]</scope>
    <source>
        <strain evidence="7 8">MK-D1</strain>
    </source>
</reference>
<accession>A0A5B9DFI7</accession>
<dbReference type="EMBL" id="CP042905">
    <property type="protein sequence ID" value="QEE17815.2"/>
    <property type="molecule type" value="Genomic_DNA"/>
</dbReference>
<dbReference type="InterPro" id="IPR003838">
    <property type="entry name" value="ABC3_permease_C"/>
</dbReference>
<dbReference type="InterPro" id="IPR050250">
    <property type="entry name" value="Macrolide_Exporter_MacB"/>
</dbReference>
<organism evidence="7 8">
    <name type="scientific">Promethearchaeum syntrophicum</name>
    <dbReference type="NCBI Taxonomy" id="2594042"/>
    <lineage>
        <taxon>Archaea</taxon>
        <taxon>Promethearchaeati</taxon>
        <taxon>Promethearchaeota</taxon>
        <taxon>Promethearchaeia</taxon>
        <taxon>Promethearchaeales</taxon>
        <taxon>Promethearchaeaceae</taxon>
        <taxon>Promethearchaeum</taxon>
    </lineage>
</organism>
<proteinExistence type="inferred from homology"/>
<evidence type="ECO:0000313" key="7">
    <source>
        <dbReference type="EMBL" id="QEE17815.2"/>
    </source>
</evidence>
<evidence type="ECO:0000256" key="5">
    <source>
        <dbReference type="ARBA" id="ARBA00023136"/>
    </source>
</evidence>